<gene>
    <name evidence="2" type="ORF">D4764_06G0008340</name>
</gene>
<name>A0A5C6MVJ3_9TELE</name>
<protein>
    <submittedName>
        <fullName evidence="2">Uncharacterized protein</fullName>
    </submittedName>
</protein>
<feature type="region of interest" description="Disordered" evidence="1">
    <location>
        <begin position="61"/>
        <end position="80"/>
    </location>
</feature>
<evidence type="ECO:0000313" key="3">
    <source>
        <dbReference type="Proteomes" id="UP000324091"/>
    </source>
</evidence>
<organism evidence="2 3">
    <name type="scientific">Takifugu flavidus</name>
    <name type="common">sansaifugu</name>
    <dbReference type="NCBI Taxonomy" id="433684"/>
    <lineage>
        <taxon>Eukaryota</taxon>
        <taxon>Metazoa</taxon>
        <taxon>Chordata</taxon>
        <taxon>Craniata</taxon>
        <taxon>Vertebrata</taxon>
        <taxon>Euteleostomi</taxon>
        <taxon>Actinopterygii</taxon>
        <taxon>Neopterygii</taxon>
        <taxon>Teleostei</taxon>
        <taxon>Neoteleostei</taxon>
        <taxon>Acanthomorphata</taxon>
        <taxon>Eupercaria</taxon>
        <taxon>Tetraodontiformes</taxon>
        <taxon>Tetradontoidea</taxon>
        <taxon>Tetraodontidae</taxon>
        <taxon>Takifugu</taxon>
    </lineage>
</organism>
<reference evidence="2 3" key="1">
    <citation type="submission" date="2019-04" db="EMBL/GenBank/DDBJ databases">
        <title>Chromosome genome assembly for Takifugu flavidus.</title>
        <authorList>
            <person name="Xiao S."/>
        </authorList>
    </citation>
    <scope>NUCLEOTIDE SEQUENCE [LARGE SCALE GENOMIC DNA]</scope>
    <source>
        <strain evidence="2">HTHZ2018</strain>
        <tissue evidence="2">Muscle</tissue>
    </source>
</reference>
<sequence>MDPAESDLLKQTLSAQAARVHQVESALRQMSEHMQRIMAGVSQLSGQLAALDERLPRAQDTYTATSDCQGRADPWGALSR</sequence>
<keyword evidence="3" id="KW-1185">Reference proteome</keyword>
<proteinExistence type="predicted"/>
<dbReference type="Proteomes" id="UP000324091">
    <property type="component" value="Chromosome 6"/>
</dbReference>
<dbReference type="EMBL" id="RHFK02000019">
    <property type="protein sequence ID" value="TWW59304.1"/>
    <property type="molecule type" value="Genomic_DNA"/>
</dbReference>
<comment type="caution">
    <text evidence="2">The sequence shown here is derived from an EMBL/GenBank/DDBJ whole genome shotgun (WGS) entry which is preliminary data.</text>
</comment>
<evidence type="ECO:0000256" key="1">
    <source>
        <dbReference type="SAM" id="MobiDB-lite"/>
    </source>
</evidence>
<evidence type="ECO:0000313" key="2">
    <source>
        <dbReference type="EMBL" id="TWW59304.1"/>
    </source>
</evidence>
<accession>A0A5C6MVJ3</accession>
<dbReference type="AlphaFoldDB" id="A0A5C6MVJ3"/>